<sequence>MRSSGHGTSAVASALTDIPWGAWGFIPPLGDYKYFVYMSVDDGVFVPPSDVTRSGGYINVRDRVFVPPSGLQQGVCAAVGQRCLDARHLATSEDLNTNAESHVTTCGVFPRTWRNAARTLRTEHQRALWTSPQHVRPI</sequence>
<accession>A0A843VIG5</accession>
<gene>
    <name evidence="1" type="ORF">Taro_029233</name>
</gene>
<name>A0A843VIG5_COLES</name>
<dbReference type="EMBL" id="NMUH01001928">
    <property type="protein sequence ID" value="MQL96551.1"/>
    <property type="molecule type" value="Genomic_DNA"/>
</dbReference>
<protein>
    <submittedName>
        <fullName evidence="1">Uncharacterized protein</fullName>
    </submittedName>
</protein>
<comment type="caution">
    <text evidence="1">The sequence shown here is derived from an EMBL/GenBank/DDBJ whole genome shotgun (WGS) entry which is preliminary data.</text>
</comment>
<evidence type="ECO:0000313" key="1">
    <source>
        <dbReference type="EMBL" id="MQL96551.1"/>
    </source>
</evidence>
<organism evidence="1 2">
    <name type="scientific">Colocasia esculenta</name>
    <name type="common">Wild taro</name>
    <name type="synonym">Arum esculentum</name>
    <dbReference type="NCBI Taxonomy" id="4460"/>
    <lineage>
        <taxon>Eukaryota</taxon>
        <taxon>Viridiplantae</taxon>
        <taxon>Streptophyta</taxon>
        <taxon>Embryophyta</taxon>
        <taxon>Tracheophyta</taxon>
        <taxon>Spermatophyta</taxon>
        <taxon>Magnoliopsida</taxon>
        <taxon>Liliopsida</taxon>
        <taxon>Araceae</taxon>
        <taxon>Aroideae</taxon>
        <taxon>Colocasieae</taxon>
        <taxon>Colocasia</taxon>
    </lineage>
</organism>
<evidence type="ECO:0000313" key="2">
    <source>
        <dbReference type="Proteomes" id="UP000652761"/>
    </source>
</evidence>
<dbReference type="Proteomes" id="UP000652761">
    <property type="component" value="Unassembled WGS sequence"/>
</dbReference>
<dbReference type="AlphaFoldDB" id="A0A843VIG5"/>
<reference evidence="1" key="1">
    <citation type="submission" date="2017-07" db="EMBL/GenBank/DDBJ databases">
        <title>Taro Niue Genome Assembly and Annotation.</title>
        <authorList>
            <person name="Atibalentja N."/>
            <person name="Keating K."/>
            <person name="Fields C.J."/>
        </authorList>
    </citation>
    <scope>NUCLEOTIDE SEQUENCE</scope>
    <source>
        <strain evidence="1">Niue_2</strain>
        <tissue evidence="1">Leaf</tissue>
    </source>
</reference>
<dbReference type="OrthoDB" id="273181at2759"/>
<keyword evidence="2" id="KW-1185">Reference proteome</keyword>
<proteinExistence type="predicted"/>